<sequence length="68" mass="8283">MVHFIHLHSLLHTLNTKLQLLLHQHNYQSTINTKEEKVKMSTFCITYNRLKNKQKRAIRKTNRLQHVY</sequence>
<evidence type="ECO:0000313" key="1">
    <source>
        <dbReference type="EMBL" id="PIA27669.1"/>
    </source>
</evidence>
<protein>
    <submittedName>
        <fullName evidence="1">Uncharacterized protein</fullName>
    </submittedName>
</protein>
<dbReference type="AlphaFoldDB" id="A0A2G5C8S6"/>
<accession>A0A2G5C8S6</accession>
<dbReference type="EMBL" id="KZ305093">
    <property type="protein sequence ID" value="PIA27669.1"/>
    <property type="molecule type" value="Genomic_DNA"/>
</dbReference>
<evidence type="ECO:0000313" key="2">
    <source>
        <dbReference type="Proteomes" id="UP000230069"/>
    </source>
</evidence>
<gene>
    <name evidence="1" type="ORF">AQUCO_07600079v1</name>
</gene>
<keyword evidence="2" id="KW-1185">Reference proteome</keyword>
<proteinExistence type="predicted"/>
<dbReference type="InParanoid" id="A0A2G5C8S6"/>
<dbReference type="Proteomes" id="UP000230069">
    <property type="component" value="Unassembled WGS sequence"/>
</dbReference>
<organism evidence="1 2">
    <name type="scientific">Aquilegia coerulea</name>
    <name type="common">Rocky mountain columbine</name>
    <dbReference type="NCBI Taxonomy" id="218851"/>
    <lineage>
        <taxon>Eukaryota</taxon>
        <taxon>Viridiplantae</taxon>
        <taxon>Streptophyta</taxon>
        <taxon>Embryophyta</taxon>
        <taxon>Tracheophyta</taxon>
        <taxon>Spermatophyta</taxon>
        <taxon>Magnoliopsida</taxon>
        <taxon>Ranunculales</taxon>
        <taxon>Ranunculaceae</taxon>
        <taxon>Thalictroideae</taxon>
        <taxon>Aquilegia</taxon>
    </lineage>
</organism>
<reference evidence="1 2" key="1">
    <citation type="submission" date="2017-09" db="EMBL/GenBank/DDBJ databases">
        <title>WGS assembly of Aquilegia coerulea Goldsmith.</title>
        <authorList>
            <person name="Hodges S."/>
            <person name="Kramer E."/>
            <person name="Nordborg M."/>
            <person name="Tomkins J."/>
            <person name="Borevitz J."/>
            <person name="Derieg N."/>
            <person name="Yan J."/>
            <person name="Mihaltcheva S."/>
            <person name="Hayes R.D."/>
            <person name="Rokhsar D."/>
        </authorList>
    </citation>
    <scope>NUCLEOTIDE SEQUENCE [LARGE SCALE GENOMIC DNA]</scope>
    <source>
        <strain evidence="2">cv. Goldsmith</strain>
    </source>
</reference>
<name>A0A2G5C8S6_AQUCA</name>